<feature type="compositionally biased region" description="Basic and acidic residues" evidence="1">
    <location>
        <begin position="230"/>
        <end position="240"/>
    </location>
</feature>
<reference evidence="2 3" key="1">
    <citation type="submission" date="2018-11" db="EMBL/GenBank/DDBJ databases">
        <authorList>
            <person name="Peiro R."/>
            <person name="Begona"/>
            <person name="Cbmso G."/>
            <person name="Lopez M."/>
            <person name="Gonzalez S."/>
            <person name="Sacristan E."/>
            <person name="Castillo E."/>
        </authorList>
    </citation>
    <scope>NUCLEOTIDE SEQUENCE [LARGE SCALE GENOMIC DNA]</scope>
    <source>
        <strain evidence="2">Brev_genome</strain>
    </source>
</reference>
<feature type="region of interest" description="Disordered" evidence="1">
    <location>
        <begin position="278"/>
        <end position="330"/>
    </location>
</feature>
<organism evidence="2 3">
    <name type="scientific">Brevundimonas mediterranea</name>
    <dbReference type="NCBI Taxonomy" id="74329"/>
    <lineage>
        <taxon>Bacteria</taxon>
        <taxon>Pseudomonadati</taxon>
        <taxon>Pseudomonadota</taxon>
        <taxon>Alphaproteobacteria</taxon>
        <taxon>Caulobacterales</taxon>
        <taxon>Caulobacteraceae</taxon>
        <taxon>Brevundimonas</taxon>
    </lineage>
</organism>
<sequence length="348" mass="36699">MAQPTARERRPGVRPADAVIDQTIGAHRPQQPAVEGCEPIRRGLAPDPLLGVHPRQVAQPLLRDLLGPRPEAVAHVVARNDQVATVGAPPAHQDMGVRLVGVVMAGRDPGQSGFAEIGRHPPHDLAHIGFHVVDPVPVLGRNDEAKMVSVPAPCLRDGGHLGPLPFAVEELRPITLDPGAGSSQVGGMRGQGRRPVGALAHVARHHGLDDDPLADIQAKGAARPVLGRAEHPRSISEGEHPGAGQTLHHPGADGVALDLQAQGKPDVDVLPRIGAARRQPGLHGLANEHDDGSNPVTRMPAADNSFQVISTENDGSQEAESIRETRPARHTLLSCPKPLFADFRTPPS</sequence>
<accession>A0A7Z8Y6V0</accession>
<name>A0A7Z8Y6V0_9CAUL</name>
<protein>
    <submittedName>
        <fullName evidence="2">Uncharacterized protein</fullName>
    </submittedName>
</protein>
<feature type="region of interest" description="Disordered" evidence="1">
    <location>
        <begin position="230"/>
        <end position="251"/>
    </location>
</feature>
<dbReference type="AlphaFoldDB" id="A0A7Z8Y6V0"/>
<feature type="compositionally biased region" description="Polar residues" evidence="1">
    <location>
        <begin position="304"/>
        <end position="319"/>
    </location>
</feature>
<proteinExistence type="predicted"/>
<evidence type="ECO:0000313" key="2">
    <source>
        <dbReference type="EMBL" id="VDC51999.1"/>
    </source>
</evidence>
<dbReference type="Proteomes" id="UP000289220">
    <property type="component" value="Unassembled WGS sequence"/>
</dbReference>
<evidence type="ECO:0000256" key="1">
    <source>
        <dbReference type="SAM" id="MobiDB-lite"/>
    </source>
</evidence>
<dbReference type="EMBL" id="UXHF01000097">
    <property type="protein sequence ID" value="VDC51999.1"/>
    <property type="molecule type" value="Genomic_DNA"/>
</dbReference>
<comment type="caution">
    <text evidence="2">The sequence shown here is derived from an EMBL/GenBank/DDBJ whole genome shotgun (WGS) entry which is preliminary data.</text>
</comment>
<keyword evidence="3" id="KW-1185">Reference proteome</keyword>
<gene>
    <name evidence="2" type="ORF">BREV_BREV_03114</name>
</gene>
<evidence type="ECO:0000313" key="3">
    <source>
        <dbReference type="Proteomes" id="UP000289220"/>
    </source>
</evidence>